<evidence type="ECO:0000313" key="7">
    <source>
        <dbReference type="Proteomes" id="UP000189704"/>
    </source>
</evidence>
<feature type="domain" description="C3H1-type" evidence="6">
    <location>
        <begin position="61"/>
        <end position="88"/>
    </location>
</feature>
<evidence type="ECO:0000313" key="8">
    <source>
        <dbReference type="RefSeq" id="XP_021566337.1"/>
    </source>
</evidence>
<reference evidence="8" key="1">
    <citation type="submission" date="2025-08" db="UniProtKB">
        <authorList>
            <consortium name="RefSeq"/>
        </authorList>
    </citation>
    <scope>IDENTIFICATION</scope>
</reference>
<dbReference type="PROSITE" id="PS50103">
    <property type="entry name" value="ZF_C3H1"/>
    <property type="match status" value="1"/>
</dbReference>
<keyword evidence="3 4" id="KW-0862">Zinc</keyword>
<feature type="zinc finger region" description="C3H1-type" evidence="4">
    <location>
        <begin position="61"/>
        <end position="88"/>
    </location>
</feature>
<feature type="compositionally biased region" description="Basic and acidic residues" evidence="5">
    <location>
        <begin position="37"/>
        <end position="56"/>
    </location>
</feature>
<dbReference type="GeneID" id="110595355"/>
<dbReference type="SMART" id="SM00356">
    <property type="entry name" value="ZnF_C3H1"/>
    <property type="match status" value="1"/>
</dbReference>
<dbReference type="RefSeq" id="XP_021566337.1">
    <property type="nucleotide sequence ID" value="XM_021710662.1"/>
</dbReference>
<keyword evidence="1 4" id="KW-0479">Metal-binding</keyword>
<feature type="compositionally biased region" description="Low complexity" evidence="5">
    <location>
        <begin position="26"/>
        <end position="35"/>
    </location>
</feature>
<evidence type="ECO:0000259" key="6">
    <source>
        <dbReference type="PROSITE" id="PS50103"/>
    </source>
</evidence>
<dbReference type="InterPro" id="IPR036855">
    <property type="entry name" value="Znf_CCCH_sf"/>
</dbReference>
<dbReference type="Proteomes" id="UP000189704">
    <property type="component" value="Unplaced"/>
</dbReference>
<dbReference type="KEGG" id="csyr:110595355"/>
<dbReference type="InterPro" id="IPR000571">
    <property type="entry name" value="Znf_CCCH"/>
</dbReference>
<evidence type="ECO:0000256" key="3">
    <source>
        <dbReference type="ARBA" id="ARBA00022833"/>
    </source>
</evidence>
<sequence>VVLLRGGGSARAGAGRGQTGHPLLVSSASGKAAGEAAEERRRLFQSKRKEPAEDAAQRATRLKAFPCKRFREGTCQRGDKCCYLHSPPTPGAPADAPHTACPETASQNPPGPGAAAGPGID</sequence>
<organism evidence="7 8">
    <name type="scientific">Carlito syrichta</name>
    <name type="common">Philippine tarsier</name>
    <name type="synonym">Tarsius syrichta</name>
    <dbReference type="NCBI Taxonomy" id="1868482"/>
    <lineage>
        <taxon>Eukaryota</taxon>
        <taxon>Metazoa</taxon>
        <taxon>Chordata</taxon>
        <taxon>Craniata</taxon>
        <taxon>Vertebrata</taxon>
        <taxon>Euteleostomi</taxon>
        <taxon>Mammalia</taxon>
        <taxon>Eutheria</taxon>
        <taxon>Euarchontoglires</taxon>
        <taxon>Primates</taxon>
        <taxon>Haplorrhini</taxon>
        <taxon>Tarsiiformes</taxon>
        <taxon>Tarsiidae</taxon>
        <taxon>Carlito</taxon>
    </lineage>
</organism>
<dbReference type="Gene3D" id="4.10.1000.10">
    <property type="entry name" value="Zinc finger, CCCH-type"/>
    <property type="match status" value="1"/>
</dbReference>
<dbReference type="GO" id="GO:0008270">
    <property type="term" value="F:zinc ion binding"/>
    <property type="evidence" value="ECO:0007669"/>
    <property type="project" value="UniProtKB-KW"/>
</dbReference>
<feature type="compositionally biased region" description="Gly residues" evidence="5">
    <location>
        <begin position="1"/>
        <end position="18"/>
    </location>
</feature>
<proteinExistence type="predicted"/>
<evidence type="ECO:0000256" key="2">
    <source>
        <dbReference type="ARBA" id="ARBA00022771"/>
    </source>
</evidence>
<feature type="non-terminal residue" evidence="8">
    <location>
        <position position="1"/>
    </location>
</feature>
<evidence type="ECO:0000256" key="1">
    <source>
        <dbReference type="ARBA" id="ARBA00022723"/>
    </source>
</evidence>
<accession>A0A3Q0DUV6</accession>
<evidence type="ECO:0000256" key="4">
    <source>
        <dbReference type="PROSITE-ProRule" id="PRU00723"/>
    </source>
</evidence>
<keyword evidence="7" id="KW-1185">Reference proteome</keyword>
<protein>
    <submittedName>
        <fullName evidence="8">tRNA (Guanine(26)-N(2))-dimethyltransferase-like</fullName>
    </submittedName>
</protein>
<evidence type="ECO:0000256" key="5">
    <source>
        <dbReference type="SAM" id="MobiDB-lite"/>
    </source>
</evidence>
<name>A0A3Q0DUV6_CARSF</name>
<dbReference type="AlphaFoldDB" id="A0A3Q0DUV6"/>
<feature type="region of interest" description="Disordered" evidence="5">
    <location>
        <begin position="86"/>
        <end position="121"/>
    </location>
</feature>
<dbReference type="SUPFAM" id="SSF90229">
    <property type="entry name" value="CCCH zinc finger"/>
    <property type="match status" value="1"/>
</dbReference>
<keyword evidence="2 4" id="KW-0863">Zinc-finger</keyword>
<dbReference type="OrthoDB" id="411372at2759"/>
<feature type="region of interest" description="Disordered" evidence="5">
    <location>
        <begin position="1"/>
        <end position="57"/>
    </location>
</feature>
<dbReference type="Pfam" id="PF00642">
    <property type="entry name" value="zf-CCCH"/>
    <property type="match status" value="1"/>
</dbReference>
<gene>
    <name evidence="8" type="primary">LOC110595355</name>
</gene>